<dbReference type="InterPro" id="IPR043504">
    <property type="entry name" value="Peptidase_S1_PA_chymotrypsin"/>
</dbReference>
<dbReference type="PANTHER" id="PTHR24260:SF136">
    <property type="entry name" value="GH08193P-RELATED"/>
    <property type="match status" value="1"/>
</dbReference>
<organism evidence="4">
    <name type="scientific">Thelazia callipaeda</name>
    <name type="common">Oriental eyeworm</name>
    <name type="synonym">Parasitic nematode</name>
    <dbReference type="NCBI Taxonomy" id="103827"/>
    <lineage>
        <taxon>Eukaryota</taxon>
        <taxon>Metazoa</taxon>
        <taxon>Ecdysozoa</taxon>
        <taxon>Nematoda</taxon>
        <taxon>Chromadorea</taxon>
        <taxon>Rhabditida</taxon>
        <taxon>Spirurina</taxon>
        <taxon>Spiruromorpha</taxon>
        <taxon>Thelazioidea</taxon>
        <taxon>Thelaziidae</taxon>
        <taxon>Thelazia</taxon>
    </lineage>
</organism>
<dbReference type="Proteomes" id="UP000276776">
    <property type="component" value="Unassembled WGS sequence"/>
</dbReference>
<dbReference type="STRING" id="103827.A0A0N5CY92"/>
<dbReference type="InterPro" id="IPR051333">
    <property type="entry name" value="CLIP_Serine_Protease"/>
</dbReference>
<dbReference type="OrthoDB" id="5865429at2759"/>
<keyword evidence="3" id="KW-1185">Reference proteome</keyword>
<dbReference type="OMA" id="THITEFH"/>
<feature type="signal peptide" evidence="1">
    <location>
        <begin position="1"/>
        <end position="19"/>
    </location>
</feature>
<dbReference type="SUPFAM" id="SSF50494">
    <property type="entry name" value="Trypsin-like serine proteases"/>
    <property type="match status" value="1"/>
</dbReference>
<evidence type="ECO:0000313" key="3">
    <source>
        <dbReference type="Proteomes" id="UP000276776"/>
    </source>
</evidence>
<protein>
    <submittedName>
        <fullName evidence="4">Peptidase S1 domain-containing protein</fullName>
    </submittedName>
</protein>
<reference evidence="4" key="1">
    <citation type="submission" date="2017-02" db="UniProtKB">
        <authorList>
            <consortium name="WormBaseParasite"/>
        </authorList>
    </citation>
    <scope>IDENTIFICATION</scope>
</reference>
<dbReference type="InterPro" id="IPR009003">
    <property type="entry name" value="Peptidase_S1_PA"/>
</dbReference>
<accession>A0A0N5CY92</accession>
<evidence type="ECO:0000313" key="4">
    <source>
        <dbReference type="WBParaSite" id="TCLT_0000540501-mRNA-1"/>
    </source>
</evidence>
<keyword evidence="1" id="KW-0732">Signal</keyword>
<sequence length="381" mass="42185">MSSRWIAAICFICVGQALCSSTDSQREFLKISPAQNQLLKEECSNLNSHAGSVFKLLSGGLEENYDLFNFMVQIIHVKQKGDGKLDIVSICSGAVISDIHIITAASCFDYEYNGIVNTPLSEFKIYGGSFCLYMNKKQALYDNIVRKECPDVKSYSDQVLSIKPISLLIPMASVISNLHGIPFYGPYSDIAIFEVESLSNIPKNHDYDLISPICIASPLMPERATPVYTIASFGRRKEILESIKYNDGENPINVRLNIEHEYNVHINKCPSSIHVEACKNIIIIEPDLPAAEGDNGSPVMVTFGKKHFLVGVLSARENVGPAYKKYILATHITEFHRSICNYTGICMLENSTDILSESEQAILITKDDDGKSVFGNGTSIF</sequence>
<reference evidence="2 3" key="2">
    <citation type="submission" date="2018-11" db="EMBL/GenBank/DDBJ databases">
        <authorList>
            <consortium name="Pathogen Informatics"/>
        </authorList>
    </citation>
    <scope>NUCLEOTIDE SEQUENCE [LARGE SCALE GENOMIC DNA]</scope>
</reference>
<evidence type="ECO:0000313" key="2">
    <source>
        <dbReference type="EMBL" id="VDN02635.1"/>
    </source>
</evidence>
<dbReference type="AlphaFoldDB" id="A0A0N5CY92"/>
<dbReference type="EMBL" id="UYYF01004337">
    <property type="protein sequence ID" value="VDN02635.1"/>
    <property type="molecule type" value="Genomic_DNA"/>
</dbReference>
<evidence type="ECO:0000256" key="1">
    <source>
        <dbReference type="SAM" id="SignalP"/>
    </source>
</evidence>
<gene>
    <name evidence="2" type="ORF">TCLT_LOCUS5394</name>
</gene>
<dbReference type="PANTHER" id="PTHR24260">
    <property type="match status" value="1"/>
</dbReference>
<proteinExistence type="predicted"/>
<feature type="chain" id="PRO_5043126429" evidence="1">
    <location>
        <begin position="20"/>
        <end position="381"/>
    </location>
</feature>
<dbReference type="WBParaSite" id="TCLT_0000540501-mRNA-1">
    <property type="protein sequence ID" value="TCLT_0000540501-mRNA-1"/>
    <property type="gene ID" value="TCLT_0000540501"/>
</dbReference>
<dbReference type="Gene3D" id="2.40.10.10">
    <property type="entry name" value="Trypsin-like serine proteases"/>
    <property type="match status" value="1"/>
</dbReference>
<name>A0A0N5CY92_THECL</name>